<dbReference type="PANTHER" id="PTHR46602">
    <property type="entry name" value="PROTEIN SUPPRESSOR OF GENE SILENCING 3"/>
    <property type="match status" value="1"/>
</dbReference>
<dbReference type="GO" id="GO:0051607">
    <property type="term" value="P:defense response to virus"/>
    <property type="evidence" value="ECO:0007669"/>
    <property type="project" value="InterPro"/>
</dbReference>
<dbReference type="Proteomes" id="UP000187203">
    <property type="component" value="Unassembled WGS sequence"/>
</dbReference>
<name>A0A1R3H6L8_9ROSI</name>
<reference evidence="2" key="1">
    <citation type="submission" date="2013-09" db="EMBL/GenBank/DDBJ databases">
        <title>Corchorus olitorius genome sequencing.</title>
        <authorList>
            <person name="Alam M."/>
            <person name="Haque M.S."/>
            <person name="Islam M.S."/>
            <person name="Emdad E.M."/>
            <person name="Islam M.M."/>
            <person name="Ahmed B."/>
            <person name="Halim A."/>
            <person name="Hossen Q.M.M."/>
            <person name="Hossain M.Z."/>
            <person name="Ahmed R."/>
            <person name="Khan M.M."/>
            <person name="Islam R."/>
            <person name="Rashid M.M."/>
            <person name="Khan S.A."/>
            <person name="Rahman M.S."/>
            <person name="Alam M."/>
            <person name="Yahiya A.S."/>
            <person name="Khan M.S."/>
            <person name="Azam M.S."/>
            <person name="Haque T."/>
            <person name="Lashkar M.Z.H."/>
            <person name="Akhand A.I."/>
            <person name="Morshed G."/>
            <person name="Roy S."/>
            <person name="Uddin K.S."/>
            <person name="Rabeya T."/>
            <person name="Hossain A.S."/>
            <person name="Chowdhury A."/>
            <person name="Snigdha A.R."/>
            <person name="Mortoza M.S."/>
            <person name="Matin S.A."/>
            <person name="Hoque S.M.E."/>
            <person name="Islam M.K."/>
            <person name="Roy D.K."/>
            <person name="Haider R."/>
            <person name="Moosa M.M."/>
            <person name="Elias S.M."/>
            <person name="Hasan A.M."/>
            <person name="Jahan S."/>
            <person name="Shafiuddin M."/>
            <person name="Mahmood N."/>
            <person name="Shommy N.S."/>
        </authorList>
    </citation>
    <scope>NUCLEOTIDE SEQUENCE [LARGE SCALE GENOMIC DNA]</scope>
    <source>
        <strain evidence="2">cv. O-4</strain>
    </source>
</reference>
<proteinExistence type="predicted"/>
<comment type="caution">
    <text evidence="1">The sequence shown here is derived from an EMBL/GenBank/DDBJ whole genome shotgun (WGS) entry which is preliminary data.</text>
</comment>
<gene>
    <name evidence="1" type="ORF">COLO4_30891</name>
</gene>
<keyword evidence="2" id="KW-1185">Reference proteome</keyword>
<evidence type="ECO:0000313" key="2">
    <source>
        <dbReference type="Proteomes" id="UP000187203"/>
    </source>
</evidence>
<dbReference type="GO" id="GO:0031047">
    <property type="term" value="P:regulatory ncRNA-mediated gene silencing"/>
    <property type="evidence" value="ECO:0007669"/>
    <property type="project" value="InterPro"/>
</dbReference>
<dbReference type="AlphaFoldDB" id="A0A1R3H6L8"/>
<accession>A0A1R3H6L8</accession>
<protein>
    <submittedName>
        <fullName evidence="1">Uncharacterized protein</fullName>
    </submittedName>
</protein>
<dbReference type="EMBL" id="AWUE01020792">
    <property type="protein sequence ID" value="OMO65971.1"/>
    <property type="molecule type" value="Genomic_DNA"/>
</dbReference>
<dbReference type="InterPro" id="IPR044287">
    <property type="entry name" value="SGS3"/>
</dbReference>
<evidence type="ECO:0000313" key="1">
    <source>
        <dbReference type="EMBL" id="OMO65971.1"/>
    </source>
</evidence>
<dbReference type="PANTHER" id="PTHR46602:SF3">
    <property type="entry name" value="PROTEIN SUPPRESSOR OF GENE SILENCING 3-LIKE"/>
    <property type="match status" value="1"/>
</dbReference>
<sequence length="111" mass="12596">MDGLNIEEMGKSVWHCPACQGGLGATKWYSTQDLIQHSKKVEARRMKAHRGTRRASRGTTAYERKFNYSNSYNCSEYCCGLAWEAESFWSSSARILPLRLNIPMALMVTVV</sequence>
<organism evidence="1 2">
    <name type="scientific">Corchorus olitorius</name>
    <dbReference type="NCBI Taxonomy" id="93759"/>
    <lineage>
        <taxon>Eukaryota</taxon>
        <taxon>Viridiplantae</taxon>
        <taxon>Streptophyta</taxon>
        <taxon>Embryophyta</taxon>
        <taxon>Tracheophyta</taxon>
        <taxon>Spermatophyta</taxon>
        <taxon>Magnoliopsida</taxon>
        <taxon>eudicotyledons</taxon>
        <taxon>Gunneridae</taxon>
        <taxon>Pentapetalae</taxon>
        <taxon>rosids</taxon>
        <taxon>malvids</taxon>
        <taxon>Malvales</taxon>
        <taxon>Malvaceae</taxon>
        <taxon>Grewioideae</taxon>
        <taxon>Apeibeae</taxon>
        <taxon>Corchorus</taxon>
    </lineage>
</organism>